<proteinExistence type="predicted"/>
<evidence type="ECO:0000313" key="2">
    <source>
        <dbReference type="Proteomes" id="UP000682134"/>
    </source>
</evidence>
<dbReference type="RefSeq" id="WP_209401009.1">
    <property type="nucleotide sequence ID" value="NZ_JAGIYQ010000001.1"/>
</dbReference>
<dbReference type="AlphaFoldDB" id="A0A940NMS7"/>
<comment type="caution">
    <text evidence="1">The sequence shown here is derived from an EMBL/GenBank/DDBJ whole genome shotgun (WGS) entry which is preliminary data.</text>
</comment>
<sequence>MVNPTHSSSPPVHIFQETITGNFSASTYDITQIVWSASPGAYFEGTFEISNSSVSYGTVCGCITTTDCLEFITPIGFSVGRTVTKPTEFSITVPAASSGTYSITLYKRVLA</sequence>
<dbReference type="Proteomes" id="UP000682134">
    <property type="component" value="Unassembled WGS sequence"/>
</dbReference>
<gene>
    <name evidence="1" type="ORF">J5Y03_00020</name>
</gene>
<dbReference type="EMBL" id="JAGIYQ010000001">
    <property type="protein sequence ID" value="MBP0723566.1"/>
    <property type="molecule type" value="Genomic_DNA"/>
</dbReference>
<reference evidence="1" key="1">
    <citation type="submission" date="2021-04" db="EMBL/GenBank/DDBJ databases">
        <title>Genome seq and assembly of Bacillus sp.</title>
        <authorList>
            <person name="Chhetri G."/>
        </authorList>
    </citation>
    <scope>NUCLEOTIDE SEQUENCE</scope>
    <source>
        <strain evidence="1">RG28</strain>
    </source>
</reference>
<keyword evidence="2" id="KW-1185">Reference proteome</keyword>
<name>A0A940NMS7_9BACI</name>
<evidence type="ECO:0000313" key="1">
    <source>
        <dbReference type="EMBL" id="MBP0723566.1"/>
    </source>
</evidence>
<protein>
    <submittedName>
        <fullName evidence="1">Uncharacterized protein</fullName>
    </submittedName>
</protein>
<accession>A0A940NMS7</accession>
<organism evidence="1 2">
    <name type="scientific">Gottfriedia endophytica</name>
    <dbReference type="NCBI Taxonomy" id="2820819"/>
    <lineage>
        <taxon>Bacteria</taxon>
        <taxon>Bacillati</taxon>
        <taxon>Bacillota</taxon>
        <taxon>Bacilli</taxon>
        <taxon>Bacillales</taxon>
        <taxon>Bacillaceae</taxon>
        <taxon>Gottfriedia</taxon>
    </lineage>
</organism>